<dbReference type="GO" id="GO:0016592">
    <property type="term" value="C:mediator complex"/>
    <property type="evidence" value="ECO:0007669"/>
    <property type="project" value="TreeGrafter"/>
</dbReference>
<dbReference type="OrthoDB" id="7781488at2759"/>
<dbReference type="GO" id="GO:0003713">
    <property type="term" value="F:transcription coactivator activity"/>
    <property type="evidence" value="ECO:0007669"/>
    <property type="project" value="TreeGrafter"/>
</dbReference>
<feature type="compositionally biased region" description="Basic residues" evidence="1">
    <location>
        <begin position="503"/>
        <end position="512"/>
    </location>
</feature>
<dbReference type="PANTHER" id="PTHR46007">
    <property type="entry name" value="MEDIATOR OF RNA POLYMERASE II TRANSCRIPTION SUBUNIT 12"/>
    <property type="match status" value="1"/>
</dbReference>
<dbReference type="AlphaFoldDB" id="A0A0L0CJZ0"/>
<dbReference type="Pfam" id="PF15972">
    <property type="entry name" value="Unpaired"/>
    <property type="match status" value="1"/>
</dbReference>
<dbReference type="InterPro" id="IPR031901">
    <property type="entry name" value="Unpaired"/>
</dbReference>
<evidence type="ECO:0000313" key="3">
    <source>
        <dbReference type="Proteomes" id="UP000037069"/>
    </source>
</evidence>
<dbReference type="STRING" id="7375.A0A0L0CJZ0"/>
<dbReference type="GO" id="GO:0045944">
    <property type="term" value="P:positive regulation of transcription by RNA polymerase II"/>
    <property type="evidence" value="ECO:0007669"/>
    <property type="project" value="TreeGrafter"/>
</dbReference>
<organism evidence="2 3">
    <name type="scientific">Lucilia cuprina</name>
    <name type="common">Green bottle fly</name>
    <name type="synonym">Australian sheep blowfly</name>
    <dbReference type="NCBI Taxonomy" id="7375"/>
    <lineage>
        <taxon>Eukaryota</taxon>
        <taxon>Metazoa</taxon>
        <taxon>Ecdysozoa</taxon>
        <taxon>Arthropoda</taxon>
        <taxon>Hexapoda</taxon>
        <taxon>Insecta</taxon>
        <taxon>Pterygota</taxon>
        <taxon>Neoptera</taxon>
        <taxon>Endopterygota</taxon>
        <taxon>Diptera</taxon>
        <taxon>Brachycera</taxon>
        <taxon>Muscomorpha</taxon>
        <taxon>Oestroidea</taxon>
        <taxon>Calliphoridae</taxon>
        <taxon>Luciliinae</taxon>
        <taxon>Lucilia</taxon>
    </lineage>
</organism>
<feature type="compositionally biased region" description="Low complexity" evidence="1">
    <location>
        <begin position="474"/>
        <end position="491"/>
    </location>
</feature>
<dbReference type="InterPro" id="IPR051647">
    <property type="entry name" value="Mediator_comp_sub12"/>
</dbReference>
<feature type="non-terminal residue" evidence="2">
    <location>
        <position position="1"/>
    </location>
</feature>
<dbReference type="EMBL" id="JRES01000302">
    <property type="protein sequence ID" value="KNC32532.1"/>
    <property type="molecule type" value="Genomic_DNA"/>
</dbReference>
<proteinExistence type="predicted"/>
<dbReference type="GO" id="GO:0001700">
    <property type="term" value="P:embryonic development via the syncytial blastoderm"/>
    <property type="evidence" value="ECO:0007669"/>
    <property type="project" value="InterPro"/>
</dbReference>
<accession>A0A0L0CJZ0</accession>
<dbReference type="PANTHER" id="PTHR46007:SF8">
    <property type="entry name" value="C2H2-TYPE DOMAIN-CONTAINING PROTEIN"/>
    <property type="match status" value="1"/>
</dbReference>
<comment type="caution">
    <text evidence="2">The sequence shown here is derived from an EMBL/GenBank/DDBJ whole genome shotgun (WGS) entry which is preliminary data.</text>
</comment>
<evidence type="ECO:0000256" key="1">
    <source>
        <dbReference type="SAM" id="MobiDB-lite"/>
    </source>
</evidence>
<gene>
    <name evidence="2" type="ORF">FF38_03111</name>
</gene>
<reference evidence="2 3" key="1">
    <citation type="journal article" date="2015" name="Nat. Commun.">
        <title>Lucilia cuprina genome unlocks parasitic fly biology to underpin future interventions.</title>
        <authorList>
            <person name="Anstead C.A."/>
            <person name="Korhonen P.K."/>
            <person name="Young N.D."/>
            <person name="Hall R.S."/>
            <person name="Jex A.R."/>
            <person name="Murali S.C."/>
            <person name="Hughes D.S."/>
            <person name="Lee S.F."/>
            <person name="Perry T."/>
            <person name="Stroehlein A.J."/>
            <person name="Ansell B.R."/>
            <person name="Breugelmans B."/>
            <person name="Hofmann A."/>
            <person name="Qu J."/>
            <person name="Dugan S."/>
            <person name="Lee S.L."/>
            <person name="Chao H."/>
            <person name="Dinh H."/>
            <person name="Han Y."/>
            <person name="Doddapaneni H.V."/>
            <person name="Worley K.C."/>
            <person name="Muzny D.M."/>
            <person name="Ioannidis P."/>
            <person name="Waterhouse R.M."/>
            <person name="Zdobnov E.M."/>
            <person name="James P.J."/>
            <person name="Bagnall N.H."/>
            <person name="Kotze A.C."/>
            <person name="Gibbs R.A."/>
            <person name="Richards S."/>
            <person name="Batterham P."/>
            <person name="Gasser R.B."/>
        </authorList>
    </citation>
    <scope>NUCLEOTIDE SEQUENCE [LARGE SCALE GENOMIC DNA]</scope>
    <source>
        <strain evidence="2 3">LS</strain>
        <tissue evidence="2">Full body</tissue>
    </source>
</reference>
<dbReference type="Proteomes" id="UP000037069">
    <property type="component" value="Unassembled WGS sequence"/>
</dbReference>
<name>A0A0L0CJZ0_LUCCU</name>
<sequence>QRDTNKTANLKQRHFLLSEQPLPIIRPQQLQHYSLQQYKTRQPRQLDLTNNNNKLVERQQQPQQKQQLLYTTISCCHNCNCCCKSDCSVGRCFCCCSRRRSRYCRCMLTQSFTHKSHKITTLTTDSYKQLFVLITMLLTVLSVQPSTFTMAAPMQQQLQLQYQPQQYQLTQPQLQPLEQHNLPYDFLHQQPSQLYEILLAEKQHLETDNVRTRREEMENIANLVDVDKIFKRQINFHDSYHITMQSQTINWYNPCGGIHKMAEKPVKRKRPPPIKKELRKLQNATVKYYNFIKENLHAINIGNMKQWDSAAENYSFLPKLNTNSSISLRHWHRQMQIYVAAFEYLHRAQLHFDYLKDNQKSPFAKELNLLMINARTILCNIEHAINNTTTRKRATNIDSLFINRTRMENILNFATNIKYVSPLRWHDIRTDDKSWTVNVLDLRFAKSHYYVFLRKLMKTLRMHTKRPGPIKLGRNVNQNKTKNKQNQQVKQQKNRQNHEIKLRHSKKNSNKY</sequence>
<keyword evidence="3" id="KW-1185">Reference proteome</keyword>
<dbReference type="GO" id="GO:0007259">
    <property type="term" value="P:cell surface receptor signaling pathway via JAK-STAT"/>
    <property type="evidence" value="ECO:0007669"/>
    <property type="project" value="InterPro"/>
</dbReference>
<evidence type="ECO:0000313" key="2">
    <source>
        <dbReference type="EMBL" id="KNC32532.1"/>
    </source>
</evidence>
<protein>
    <submittedName>
        <fullName evidence="2">Uncharacterized protein</fullName>
    </submittedName>
</protein>
<feature type="region of interest" description="Disordered" evidence="1">
    <location>
        <begin position="464"/>
        <end position="512"/>
    </location>
</feature>